<dbReference type="InterPro" id="IPR027193">
    <property type="entry name" value="Noc4"/>
</dbReference>
<dbReference type="GO" id="GO:0042254">
    <property type="term" value="P:ribosome biogenesis"/>
    <property type="evidence" value="ECO:0007669"/>
    <property type="project" value="InterPro"/>
</dbReference>
<dbReference type="OrthoDB" id="10263185at2759"/>
<comment type="caution">
    <text evidence="5">The sequence shown here is derived from an EMBL/GenBank/DDBJ whole genome shotgun (WGS) entry which is preliminary data.</text>
</comment>
<dbReference type="EMBL" id="JACGCM010001501">
    <property type="protein sequence ID" value="KAF6154343.1"/>
    <property type="molecule type" value="Genomic_DNA"/>
</dbReference>
<feature type="signal peptide" evidence="3">
    <location>
        <begin position="1"/>
        <end position="22"/>
    </location>
</feature>
<accession>A0A7J7MHF9</accession>
<feature type="chain" id="PRO_5029657742" description="CCAAT-binding factor domain-containing protein" evidence="3">
    <location>
        <begin position="23"/>
        <end position="580"/>
    </location>
</feature>
<feature type="region of interest" description="Disordered" evidence="2">
    <location>
        <begin position="550"/>
        <end position="580"/>
    </location>
</feature>
<dbReference type="PANTHER" id="PTHR12455:SF0">
    <property type="entry name" value="NUCLEOLAR COMPLEX PROTEIN 4 HOMOLOG"/>
    <property type="match status" value="1"/>
</dbReference>
<reference evidence="5 6" key="1">
    <citation type="journal article" date="2020" name="IScience">
        <title>Genome Sequencing of the Endangered Kingdonia uniflora (Circaeasteraceae, Ranunculales) Reveals Potential Mechanisms of Evolutionary Specialization.</title>
        <authorList>
            <person name="Sun Y."/>
            <person name="Deng T."/>
            <person name="Zhang A."/>
            <person name="Moore M.J."/>
            <person name="Landis J.B."/>
            <person name="Lin N."/>
            <person name="Zhang H."/>
            <person name="Zhang X."/>
            <person name="Huang J."/>
            <person name="Zhang X."/>
            <person name="Sun H."/>
            <person name="Wang H."/>
        </authorList>
    </citation>
    <scope>NUCLEOTIDE SEQUENCE [LARGE SCALE GENOMIC DNA]</scope>
    <source>
        <strain evidence="5">TB1705</strain>
        <tissue evidence="5">Leaf</tissue>
    </source>
</reference>
<evidence type="ECO:0000259" key="4">
    <source>
        <dbReference type="Pfam" id="PF03914"/>
    </source>
</evidence>
<evidence type="ECO:0000256" key="3">
    <source>
        <dbReference type="SAM" id="SignalP"/>
    </source>
</evidence>
<keyword evidence="3" id="KW-0732">Signal</keyword>
<proteinExistence type="inferred from homology"/>
<sequence>MAFKTSLSSQLGHLWAVAIIAGTMVPSGGTILQKLGIQGNLGAAPCIQQVDWIPSTAPYIKLNIDDSVKCLPLLGIVRVAKLHMISPFSLSYFTYISLEKLARSLETTDGDHISRSRNVELAIHKIHYLLSRIPPLETEEGKSGYEMWSESGFSSRDIDGQKLSGVSHGGGKHGIENTCNDGVLSKSHIAKKMKTKFTKAWTSLLRLSLPLEVYKEVLANLYKVVIPHFSNPVMLCDFLTRSYDIGGVISVMALSGLYILMTEHGLEYPNFYDKLYMLLAPSIFMAKHRSKFFKLLDSCLKSSLLPAYLAAAFTKKLSRLALIVPPSGALVIIALIHNLLRRHPSINHLVHQVTNDESNEDTSRGGTGFSDTVEEYGVDPDSPITKQGVDLFNCEENDPLKSNAMSKLSSQQIIYNSSSFMAMKLESFQLLYLEGVELTICLSFSLSRSYIVLLETGSSLWEIETLRHHYCPAVSRFVASLENDLTIRAKTAEVDVEDFSSGSYATIFNEEMRRRVKQVPLAVYPTEATPTSLFRESDFPGWTFRFDTTTKQQQSKNKENGAITMSGDDNIKSAKKRRTV</sequence>
<gene>
    <name evidence="5" type="ORF">GIB67_026799</name>
</gene>
<evidence type="ECO:0000313" key="5">
    <source>
        <dbReference type="EMBL" id="KAF6154343.1"/>
    </source>
</evidence>
<evidence type="ECO:0000256" key="2">
    <source>
        <dbReference type="SAM" id="MobiDB-lite"/>
    </source>
</evidence>
<dbReference type="InterPro" id="IPR005612">
    <property type="entry name" value="CCAAT-binding_factor"/>
</dbReference>
<dbReference type="Proteomes" id="UP000541444">
    <property type="component" value="Unassembled WGS sequence"/>
</dbReference>
<dbReference type="GO" id="GO:0030692">
    <property type="term" value="C:Noc4p-Nop14p complex"/>
    <property type="evidence" value="ECO:0007669"/>
    <property type="project" value="TreeGrafter"/>
</dbReference>
<comment type="similarity">
    <text evidence="1">Belongs to the CBF/MAK21 family.</text>
</comment>
<dbReference type="GO" id="GO:0032040">
    <property type="term" value="C:small-subunit processome"/>
    <property type="evidence" value="ECO:0007669"/>
    <property type="project" value="TreeGrafter"/>
</dbReference>
<dbReference type="PANTHER" id="PTHR12455">
    <property type="entry name" value="NUCLEOLAR COMPLEX PROTEIN 4"/>
    <property type="match status" value="1"/>
</dbReference>
<organism evidence="5 6">
    <name type="scientific">Kingdonia uniflora</name>
    <dbReference type="NCBI Taxonomy" id="39325"/>
    <lineage>
        <taxon>Eukaryota</taxon>
        <taxon>Viridiplantae</taxon>
        <taxon>Streptophyta</taxon>
        <taxon>Embryophyta</taxon>
        <taxon>Tracheophyta</taxon>
        <taxon>Spermatophyta</taxon>
        <taxon>Magnoliopsida</taxon>
        <taxon>Ranunculales</taxon>
        <taxon>Circaeasteraceae</taxon>
        <taxon>Kingdonia</taxon>
    </lineage>
</organism>
<evidence type="ECO:0000256" key="1">
    <source>
        <dbReference type="ARBA" id="ARBA00007797"/>
    </source>
</evidence>
<protein>
    <recommendedName>
        <fullName evidence="4">CCAAT-binding factor domain-containing protein</fullName>
    </recommendedName>
</protein>
<dbReference type="AlphaFoldDB" id="A0A7J7MHF9"/>
<feature type="domain" description="CCAAT-binding factor" evidence="4">
    <location>
        <begin position="250"/>
        <end position="406"/>
    </location>
</feature>
<name>A0A7J7MHF9_9MAGN</name>
<keyword evidence="6" id="KW-1185">Reference proteome</keyword>
<evidence type="ECO:0000313" key="6">
    <source>
        <dbReference type="Proteomes" id="UP000541444"/>
    </source>
</evidence>
<dbReference type="Pfam" id="PF03914">
    <property type="entry name" value="CBF"/>
    <property type="match status" value="1"/>
</dbReference>